<protein>
    <submittedName>
        <fullName evidence="1">Uncharacterized protein</fullName>
    </submittedName>
</protein>
<dbReference type="Pfam" id="PF19721">
    <property type="entry name" value="DUF6215"/>
    <property type="match status" value="1"/>
</dbReference>
<keyword evidence="2" id="KW-1185">Reference proteome</keyword>
<reference evidence="1" key="1">
    <citation type="journal article" date="2014" name="Int. J. Syst. Evol. Microbiol.">
        <title>Complete genome sequence of Corynebacterium casei LMG S-19264T (=DSM 44701T), isolated from a smear-ripened cheese.</title>
        <authorList>
            <consortium name="US DOE Joint Genome Institute (JGI-PGF)"/>
            <person name="Walter F."/>
            <person name="Albersmeier A."/>
            <person name="Kalinowski J."/>
            <person name="Ruckert C."/>
        </authorList>
    </citation>
    <scope>NUCLEOTIDE SEQUENCE</scope>
    <source>
        <strain evidence="1">JCM 4346</strain>
    </source>
</reference>
<dbReference type="AlphaFoldDB" id="A0A918CEI2"/>
<dbReference type="Proteomes" id="UP000658320">
    <property type="component" value="Unassembled WGS sequence"/>
</dbReference>
<evidence type="ECO:0000313" key="1">
    <source>
        <dbReference type="EMBL" id="GGR18661.1"/>
    </source>
</evidence>
<gene>
    <name evidence="1" type="ORF">GCM10010251_38470</name>
</gene>
<dbReference type="EMBL" id="BMSX01000008">
    <property type="protein sequence ID" value="GGR18661.1"/>
    <property type="molecule type" value="Genomic_DNA"/>
</dbReference>
<evidence type="ECO:0000313" key="2">
    <source>
        <dbReference type="Proteomes" id="UP000658320"/>
    </source>
</evidence>
<dbReference type="RefSeq" id="WP_189937974.1">
    <property type="nucleotide sequence ID" value="NZ_BMSX01000008.1"/>
</dbReference>
<reference evidence="1" key="2">
    <citation type="submission" date="2020-09" db="EMBL/GenBank/DDBJ databases">
        <authorList>
            <person name="Sun Q."/>
            <person name="Ohkuma M."/>
        </authorList>
    </citation>
    <scope>NUCLEOTIDE SEQUENCE</scope>
    <source>
        <strain evidence="1">JCM 4346</strain>
    </source>
</reference>
<proteinExistence type="predicted"/>
<accession>A0A918CEI2</accession>
<dbReference type="InterPro" id="IPR046187">
    <property type="entry name" value="DUF6215"/>
</dbReference>
<name>A0A918CEI2_9ACTN</name>
<sequence length="228" mass="23490">MTEEVAAAEKSPNAWAQAATALVLIGALGGGLWVQDKFAGGTDANAPAVCPDDEDAKPSKRISGAQLCTALNRTDLPALLGTPKEQAQTAYGSDASVKSASGTETATPEATVKFDTYTVQLSRSYDDLPVAGTEDLLNSAESKTILGHPAVLYSSQTIAIRFNLGGGESETGPGGTARSLVVAPDPKDSGGSYELAIWRQDTFPPDDAALLRVAEKVLPTIPGWTAAG</sequence>
<organism evidence="1 2">
    <name type="scientific">Streptomyces aurantiogriseus</name>
    <dbReference type="NCBI Taxonomy" id="66870"/>
    <lineage>
        <taxon>Bacteria</taxon>
        <taxon>Bacillati</taxon>
        <taxon>Actinomycetota</taxon>
        <taxon>Actinomycetes</taxon>
        <taxon>Kitasatosporales</taxon>
        <taxon>Streptomycetaceae</taxon>
        <taxon>Streptomyces</taxon>
    </lineage>
</organism>
<comment type="caution">
    <text evidence="1">The sequence shown here is derived from an EMBL/GenBank/DDBJ whole genome shotgun (WGS) entry which is preliminary data.</text>
</comment>